<feature type="domain" description="Disease resistance R13L4/SHOC-2-like LRR" evidence="12">
    <location>
        <begin position="82"/>
        <end position="221"/>
    </location>
</feature>
<dbReference type="FunFam" id="3.80.10.10:FF:000041">
    <property type="entry name" value="LRR receptor-like serine/threonine-protein kinase ERECTA"/>
    <property type="match status" value="1"/>
</dbReference>
<feature type="domain" description="Disease resistance R13L4/SHOC-2-like LRR" evidence="12">
    <location>
        <begin position="239"/>
        <end position="464"/>
    </location>
</feature>
<evidence type="ECO:0000256" key="2">
    <source>
        <dbReference type="ARBA" id="ARBA00022614"/>
    </source>
</evidence>
<gene>
    <name evidence="13" type="ORF">SELMODRAFT_120629</name>
</gene>
<keyword evidence="5" id="KW-0677">Repeat</keyword>
<evidence type="ECO:0000259" key="11">
    <source>
        <dbReference type="Pfam" id="PF08263"/>
    </source>
</evidence>
<evidence type="ECO:0000256" key="10">
    <source>
        <dbReference type="SAM" id="SignalP"/>
    </source>
</evidence>
<evidence type="ECO:0000256" key="9">
    <source>
        <dbReference type="SAM" id="MobiDB-lite"/>
    </source>
</evidence>
<evidence type="ECO:0000256" key="6">
    <source>
        <dbReference type="ARBA" id="ARBA00022989"/>
    </source>
</evidence>
<dbReference type="SUPFAM" id="SSF52047">
    <property type="entry name" value="RNI-like"/>
    <property type="match status" value="1"/>
</dbReference>
<dbReference type="SUPFAM" id="SSF52058">
    <property type="entry name" value="L domain-like"/>
    <property type="match status" value="2"/>
</dbReference>
<dbReference type="OMA" id="VIMLENF"/>
<keyword evidence="2" id="KW-0433">Leucine-rich repeat</keyword>
<keyword evidence="14" id="KW-1185">Reference proteome</keyword>
<dbReference type="InterPro" id="IPR013210">
    <property type="entry name" value="LRR_N_plant-typ"/>
</dbReference>
<evidence type="ECO:0000259" key="12">
    <source>
        <dbReference type="Pfam" id="PF23598"/>
    </source>
</evidence>
<dbReference type="InParanoid" id="D8SMU1"/>
<dbReference type="Pfam" id="PF08263">
    <property type="entry name" value="LRRNT_2"/>
    <property type="match status" value="1"/>
</dbReference>
<proteinExistence type="predicted"/>
<dbReference type="Gramene" id="EFJ14240">
    <property type="protein sequence ID" value="EFJ14240"/>
    <property type="gene ID" value="SELMODRAFT_120629"/>
</dbReference>
<dbReference type="InterPro" id="IPR032675">
    <property type="entry name" value="LRR_dom_sf"/>
</dbReference>
<dbReference type="SMART" id="SM00369">
    <property type="entry name" value="LRR_TYP"/>
    <property type="match status" value="8"/>
</dbReference>
<dbReference type="InterPro" id="IPR001611">
    <property type="entry name" value="Leu-rich_rpt"/>
</dbReference>
<evidence type="ECO:0000256" key="7">
    <source>
        <dbReference type="ARBA" id="ARBA00023136"/>
    </source>
</evidence>
<keyword evidence="3" id="KW-0812">Transmembrane</keyword>
<dbReference type="PANTHER" id="PTHR46662:SF104">
    <property type="entry name" value="GPI-ANCHORED ADHESIN-LIKE PROTEIN PGA55-RELATED"/>
    <property type="match status" value="1"/>
</dbReference>
<dbReference type="KEGG" id="smo:SELMODRAFT_120629"/>
<protein>
    <submittedName>
        <fullName evidence="13">Uncharacterized protein</fullName>
    </submittedName>
</protein>
<evidence type="ECO:0000256" key="5">
    <source>
        <dbReference type="ARBA" id="ARBA00022737"/>
    </source>
</evidence>
<dbReference type="GO" id="GO:0016020">
    <property type="term" value="C:membrane"/>
    <property type="evidence" value="ECO:0007669"/>
    <property type="project" value="UniProtKB-SubCell"/>
</dbReference>
<feature type="region of interest" description="Disordered" evidence="9">
    <location>
        <begin position="709"/>
        <end position="734"/>
    </location>
</feature>
<evidence type="ECO:0000256" key="8">
    <source>
        <dbReference type="ARBA" id="ARBA00023180"/>
    </source>
</evidence>
<dbReference type="Gene3D" id="3.80.10.10">
    <property type="entry name" value="Ribonuclease Inhibitor"/>
    <property type="match status" value="5"/>
</dbReference>
<reference evidence="13 14" key="1">
    <citation type="journal article" date="2011" name="Science">
        <title>The Selaginella genome identifies genetic changes associated with the evolution of vascular plants.</title>
        <authorList>
            <person name="Banks J.A."/>
            <person name="Nishiyama T."/>
            <person name="Hasebe M."/>
            <person name="Bowman J.L."/>
            <person name="Gribskov M."/>
            <person name="dePamphilis C."/>
            <person name="Albert V.A."/>
            <person name="Aono N."/>
            <person name="Aoyama T."/>
            <person name="Ambrose B.A."/>
            <person name="Ashton N.W."/>
            <person name="Axtell M.J."/>
            <person name="Barker E."/>
            <person name="Barker M.S."/>
            <person name="Bennetzen J.L."/>
            <person name="Bonawitz N.D."/>
            <person name="Chapple C."/>
            <person name="Cheng C."/>
            <person name="Correa L.G."/>
            <person name="Dacre M."/>
            <person name="DeBarry J."/>
            <person name="Dreyer I."/>
            <person name="Elias M."/>
            <person name="Engstrom E.M."/>
            <person name="Estelle M."/>
            <person name="Feng L."/>
            <person name="Finet C."/>
            <person name="Floyd S.K."/>
            <person name="Frommer W.B."/>
            <person name="Fujita T."/>
            <person name="Gramzow L."/>
            <person name="Gutensohn M."/>
            <person name="Harholt J."/>
            <person name="Hattori M."/>
            <person name="Heyl A."/>
            <person name="Hirai T."/>
            <person name="Hiwatashi Y."/>
            <person name="Ishikawa M."/>
            <person name="Iwata M."/>
            <person name="Karol K.G."/>
            <person name="Koehler B."/>
            <person name="Kolukisaoglu U."/>
            <person name="Kubo M."/>
            <person name="Kurata T."/>
            <person name="Lalonde S."/>
            <person name="Li K."/>
            <person name="Li Y."/>
            <person name="Litt A."/>
            <person name="Lyons E."/>
            <person name="Manning G."/>
            <person name="Maruyama T."/>
            <person name="Michael T.P."/>
            <person name="Mikami K."/>
            <person name="Miyazaki S."/>
            <person name="Morinaga S."/>
            <person name="Murata T."/>
            <person name="Mueller-Roeber B."/>
            <person name="Nelson D.R."/>
            <person name="Obara M."/>
            <person name="Oguri Y."/>
            <person name="Olmstead R.G."/>
            <person name="Onodera N."/>
            <person name="Petersen B.L."/>
            <person name="Pils B."/>
            <person name="Prigge M."/>
            <person name="Rensing S.A."/>
            <person name="Riano-Pachon D.M."/>
            <person name="Roberts A.W."/>
            <person name="Sato Y."/>
            <person name="Scheller H.V."/>
            <person name="Schulz B."/>
            <person name="Schulz C."/>
            <person name="Shakirov E.V."/>
            <person name="Shibagaki N."/>
            <person name="Shinohara N."/>
            <person name="Shippen D.E."/>
            <person name="Soerensen I."/>
            <person name="Sotooka R."/>
            <person name="Sugimoto N."/>
            <person name="Sugita M."/>
            <person name="Sumikawa N."/>
            <person name="Tanurdzic M."/>
            <person name="Theissen G."/>
            <person name="Ulvskov P."/>
            <person name="Wakazuki S."/>
            <person name="Weng J.K."/>
            <person name="Willats W.W."/>
            <person name="Wipf D."/>
            <person name="Wolf P.G."/>
            <person name="Yang L."/>
            <person name="Zimmer A.D."/>
            <person name="Zhu Q."/>
            <person name="Mitros T."/>
            <person name="Hellsten U."/>
            <person name="Loque D."/>
            <person name="Otillar R."/>
            <person name="Salamov A."/>
            <person name="Schmutz J."/>
            <person name="Shapiro H."/>
            <person name="Lindquist E."/>
            <person name="Lucas S."/>
            <person name="Rokhsar D."/>
            <person name="Grigoriev I.V."/>
        </authorList>
    </citation>
    <scope>NUCLEOTIDE SEQUENCE [LARGE SCALE GENOMIC DNA]</scope>
</reference>
<accession>D8SMU1</accession>
<dbReference type="FunFam" id="3.80.10.10:FF:000095">
    <property type="entry name" value="LRR receptor-like serine/threonine-protein kinase GSO1"/>
    <property type="match status" value="2"/>
</dbReference>
<dbReference type="AlphaFoldDB" id="D8SMU1"/>
<keyword evidence="4 10" id="KW-0732">Signal</keyword>
<comment type="subcellular location">
    <subcellularLocation>
        <location evidence="1">Membrane</location>
        <topology evidence="1">Single-pass membrane protein</topology>
    </subcellularLocation>
</comment>
<dbReference type="Pfam" id="PF13855">
    <property type="entry name" value="LRR_8"/>
    <property type="match status" value="1"/>
</dbReference>
<keyword evidence="8" id="KW-0325">Glycoprotein</keyword>
<feature type="domain" description="Leucine-rich repeat-containing N-terminal plant-type" evidence="11">
    <location>
        <begin position="23"/>
        <end position="61"/>
    </location>
</feature>
<dbReference type="Proteomes" id="UP000001514">
    <property type="component" value="Unassembled WGS sequence"/>
</dbReference>
<dbReference type="eggNOG" id="ENOG502RVAX">
    <property type="taxonomic scope" value="Eukaryota"/>
</dbReference>
<keyword evidence="7" id="KW-0472">Membrane</keyword>
<sequence length="734" mass="78167">MSFLVVLTVSLLAHHTTAASCNSEDEKALLAFKDADQDRSKLLTTWSPQSSCCEWSGIKCDGASGRVSELKLESLGLTGTLSPELGSLSHLRTLNVHGNSMDGPIPSTFGKLLRLEVLDLGTNFFSGALPASLAQLASTLQTLDLSGYRFEGPFPSVIGKLTSLRKLILERADASAGSIPSFLASLENLTILNLQGSWFTGSIPSSLSKLKNLQTLDLSDGLRLTGSIPAFLGGLQNLEYLDLSGTKFSGSIPPSLGNLPKLRFLDISNTLVSSSIPVEIGKLTSLETLRISGTKAAGRIPDTLGNLKKLKVLELSQNAGMRGPIPSSFGQLSSLEELSVSSTGLTGQIPSSLGQLSRLVKLDVTSNSLSGSIPESLGLLSSLEVFWASENLLSGRVPEGFARGLKNLTVLQLSMNNLTGLPTNMAKLVNLNAVYLDNNDIRSFDAISGLATLPELSTISLSRCKLQGPIPSWFANLNLKQQPLGSSCLIDLSFNSITGTIPAALGRNSNLTNLFLQSNKLQGKLPDSFGKTLPRLTYSDFSSNFLTGVPADLSNLGKGVLYSLGLEHNNLSFQALEGLTTLSQVSFLTLDHSHLTGAIPSWFSKIRMIQDDSDSVAVLRLSSNIITGRIPPELGQLTQVTGLYLDDNAIAGEIPRSLANLTSLQRMNLAQNRLTGKIPVEFLALKRLRYLNVSHNQLTGAIPDGAPLSTMDPENFAGNPGLCGKPLSPCPTKP</sequence>
<evidence type="ECO:0000256" key="1">
    <source>
        <dbReference type="ARBA" id="ARBA00004167"/>
    </source>
</evidence>
<dbReference type="Pfam" id="PF23598">
    <property type="entry name" value="LRR_14"/>
    <property type="match status" value="2"/>
</dbReference>
<dbReference type="FunCoup" id="D8SMU1">
    <property type="interactions" value="324"/>
</dbReference>
<feature type="chain" id="PRO_5003122864" evidence="10">
    <location>
        <begin position="19"/>
        <end position="734"/>
    </location>
</feature>
<dbReference type="OrthoDB" id="676979at2759"/>
<feature type="signal peptide" evidence="10">
    <location>
        <begin position="1"/>
        <end position="18"/>
    </location>
</feature>
<dbReference type="HOGENOM" id="CLU_000288_18_22_1"/>
<dbReference type="STRING" id="88036.D8SMU1"/>
<name>D8SMU1_SELML</name>
<organism evidence="14">
    <name type="scientific">Selaginella moellendorffii</name>
    <name type="common">Spikemoss</name>
    <dbReference type="NCBI Taxonomy" id="88036"/>
    <lineage>
        <taxon>Eukaryota</taxon>
        <taxon>Viridiplantae</taxon>
        <taxon>Streptophyta</taxon>
        <taxon>Embryophyta</taxon>
        <taxon>Tracheophyta</taxon>
        <taxon>Lycopodiopsida</taxon>
        <taxon>Selaginellales</taxon>
        <taxon>Selaginellaceae</taxon>
        <taxon>Selaginella</taxon>
    </lineage>
</organism>
<evidence type="ECO:0000256" key="3">
    <source>
        <dbReference type="ARBA" id="ARBA00022692"/>
    </source>
</evidence>
<dbReference type="InterPro" id="IPR003591">
    <property type="entry name" value="Leu-rich_rpt_typical-subtyp"/>
</dbReference>
<keyword evidence="6" id="KW-1133">Transmembrane helix</keyword>
<evidence type="ECO:0000313" key="14">
    <source>
        <dbReference type="Proteomes" id="UP000001514"/>
    </source>
</evidence>
<dbReference type="EMBL" id="GL377628">
    <property type="protein sequence ID" value="EFJ14240.1"/>
    <property type="molecule type" value="Genomic_DNA"/>
</dbReference>
<dbReference type="Pfam" id="PF00560">
    <property type="entry name" value="LRR_1"/>
    <property type="match status" value="2"/>
</dbReference>
<dbReference type="InterPro" id="IPR055414">
    <property type="entry name" value="LRR_R13L4/SHOC2-like"/>
</dbReference>
<dbReference type="PANTHER" id="PTHR46662">
    <property type="entry name" value="DI-GLUCOSE BINDING PROTEIN WITH LEUCINE-RICH REPEAT DOMAIN-CONTAINING PROTEIN"/>
    <property type="match status" value="1"/>
</dbReference>
<evidence type="ECO:0000313" key="13">
    <source>
        <dbReference type="EMBL" id="EFJ14240.1"/>
    </source>
</evidence>
<evidence type="ECO:0000256" key="4">
    <source>
        <dbReference type="ARBA" id="ARBA00022729"/>
    </source>
</evidence>
<dbReference type="FunFam" id="3.80.10.10:FF:000129">
    <property type="entry name" value="Leucine-rich repeat receptor-like kinase"/>
    <property type="match status" value="1"/>
</dbReference>